<protein>
    <submittedName>
        <fullName evidence="3">Uncharacterized protein</fullName>
    </submittedName>
</protein>
<dbReference type="RefSeq" id="WP_139238897.1">
    <property type="nucleotide sequence ID" value="NZ_FOOI01000005.1"/>
</dbReference>
<organism evidence="3 4">
    <name type="scientific">Actinopolymorpha cephalotaxi</name>
    <dbReference type="NCBI Taxonomy" id="504797"/>
    <lineage>
        <taxon>Bacteria</taxon>
        <taxon>Bacillati</taxon>
        <taxon>Actinomycetota</taxon>
        <taxon>Actinomycetes</taxon>
        <taxon>Propionibacteriales</taxon>
        <taxon>Actinopolymorphaceae</taxon>
        <taxon>Actinopolymorpha</taxon>
    </lineage>
</organism>
<evidence type="ECO:0000313" key="4">
    <source>
        <dbReference type="Proteomes" id="UP000199052"/>
    </source>
</evidence>
<sequence length="82" mass="7958">MPDDHGGAATGANTCPPDGRGPAAAGSGRRLGTGHPHRLRSAERTEGAEVAEAAEGEACGETAGPTGLAGTSPAPTGPGWVW</sequence>
<reference evidence="3 4" key="1">
    <citation type="submission" date="2016-10" db="EMBL/GenBank/DDBJ databases">
        <authorList>
            <person name="de Groot N.N."/>
        </authorList>
    </citation>
    <scope>NUCLEOTIDE SEQUENCE [LARGE SCALE GENOMIC DNA]</scope>
    <source>
        <strain evidence="3 4">CPCC 202808</strain>
    </source>
</reference>
<dbReference type="EMBL" id="FOOI01000005">
    <property type="protein sequence ID" value="SFG29005.1"/>
    <property type="molecule type" value="Genomic_DNA"/>
</dbReference>
<evidence type="ECO:0000313" key="2">
    <source>
        <dbReference type="EMBL" id="NYH82587.1"/>
    </source>
</evidence>
<dbReference type="STRING" id="504797.SAMN05421678_1056"/>
<feature type="compositionally biased region" description="Low complexity" evidence="1">
    <location>
        <begin position="48"/>
        <end position="66"/>
    </location>
</feature>
<feature type="compositionally biased region" description="Low complexity" evidence="1">
    <location>
        <begin position="16"/>
        <end position="30"/>
    </location>
</feature>
<accession>A0A1I2QK77</accession>
<dbReference type="AlphaFoldDB" id="A0A1I2QK77"/>
<evidence type="ECO:0000256" key="1">
    <source>
        <dbReference type="SAM" id="MobiDB-lite"/>
    </source>
</evidence>
<name>A0A1I2QK77_9ACTN</name>
<evidence type="ECO:0000313" key="3">
    <source>
        <dbReference type="EMBL" id="SFG29005.1"/>
    </source>
</evidence>
<reference evidence="2 5" key="2">
    <citation type="submission" date="2020-07" db="EMBL/GenBank/DDBJ databases">
        <title>Sequencing the genomes of 1000 actinobacteria strains.</title>
        <authorList>
            <person name="Klenk H.-P."/>
        </authorList>
    </citation>
    <scope>NUCLEOTIDE SEQUENCE [LARGE SCALE GENOMIC DNA]</scope>
    <source>
        <strain evidence="2 5">DSM 45117</strain>
    </source>
</reference>
<dbReference type="EMBL" id="JACBZA010000001">
    <property type="protein sequence ID" value="NYH82587.1"/>
    <property type="molecule type" value="Genomic_DNA"/>
</dbReference>
<evidence type="ECO:0000313" key="5">
    <source>
        <dbReference type="Proteomes" id="UP000533017"/>
    </source>
</evidence>
<keyword evidence="5" id="KW-1185">Reference proteome</keyword>
<dbReference type="Proteomes" id="UP000199052">
    <property type="component" value="Unassembled WGS sequence"/>
</dbReference>
<proteinExistence type="predicted"/>
<feature type="region of interest" description="Disordered" evidence="1">
    <location>
        <begin position="1"/>
        <end position="82"/>
    </location>
</feature>
<gene>
    <name evidence="2" type="ORF">FHR37_001438</name>
    <name evidence="3" type="ORF">SAMN05421678_1056</name>
</gene>
<dbReference type="Proteomes" id="UP000533017">
    <property type="component" value="Unassembled WGS sequence"/>
</dbReference>